<sequence>MKKITGPLIVVIILVVIAAVMIVPSYNKLVNLEEDVDQSYAQIETQLQRRVDLIPNLVSTVKGYASHEKEVLENIANARSKMAGAQGPEEQAAADSELSSALSRLLVVVENYPDLKANQNFQQLMDELAGTENRIAVARKDYNDVVSVFNRKVKRFPGKVIASTFGFDEKEYFKAVEGAQQPPAVDFGDDTK</sequence>
<accession>A0A1T4YID6</accession>
<evidence type="ECO:0000256" key="2">
    <source>
        <dbReference type="ARBA" id="ARBA00008854"/>
    </source>
</evidence>
<protein>
    <submittedName>
        <fullName evidence="7">LemA protein</fullName>
    </submittedName>
</protein>
<dbReference type="PANTHER" id="PTHR34478:SF2">
    <property type="entry name" value="MEMBRANE PROTEIN"/>
    <property type="match status" value="1"/>
</dbReference>
<name>A0A1T4YID6_9BACL</name>
<dbReference type="Proteomes" id="UP000190042">
    <property type="component" value="Unassembled WGS sequence"/>
</dbReference>
<evidence type="ECO:0000256" key="5">
    <source>
        <dbReference type="ARBA" id="ARBA00023136"/>
    </source>
</evidence>
<dbReference type="PANTHER" id="PTHR34478">
    <property type="entry name" value="PROTEIN LEMA"/>
    <property type="match status" value="1"/>
</dbReference>
<dbReference type="EMBL" id="FUYJ01000005">
    <property type="protein sequence ID" value="SKB01298.1"/>
    <property type="molecule type" value="Genomic_DNA"/>
</dbReference>
<evidence type="ECO:0000256" key="1">
    <source>
        <dbReference type="ARBA" id="ARBA00004167"/>
    </source>
</evidence>
<comment type="similarity">
    <text evidence="2">Belongs to the LemA family.</text>
</comment>
<organism evidence="7 8">
    <name type="scientific">Sporosarcina newyorkensis</name>
    <dbReference type="NCBI Taxonomy" id="759851"/>
    <lineage>
        <taxon>Bacteria</taxon>
        <taxon>Bacillati</taxon>
        <taxon>Bacillota</taxon>
        <taxon>Bacilli</taxon>
        <taxon>Bacillales</taxon>
        <taxon>Caryophanaceae</taxon>
        <taxon>Sporosarcina</taxon>
    </lineage>
</organism>
<dbReference type="InterPro" id="IPR023353">
    <property type="entry name" value="LemA-like_dom_sf"/>
</dbReference>
<comment type="subcellular location">
    <subcellularLocation>
        <location evidence="1">Membrane</location>
        <topology evidence="1">Single-pass membrane protein</topology>
    </subcellularLocation>
</comment>
<evidence type="ECO:0000313" key="7">
    <source>
        <dbReference type="EMBL" id="SKB01298.1"/>
    </source>
</evidence>
<evidence type="ECO:0000256" key="6">
    <source>
        <dbReference type="SAM" id="Phobius"/>
    </source>
</evidence>
<keyword evidence="4 6" id="KW-1133">Transmembrane helix</keyword>
<evidence type="ECO:0000256" key="4">
    <source>
        <dbReference type="ARBA" id="ARBA00022989"/>
    </source>
</evidence>
<keyword evidence="3 6" id="KW-0812">Transmembrane</keyword>
<feature type="transmembrane region" description="Helical" evidence="6">
    <location>
        <begin position="7"/>
        <end position="26"/>
    </location>
</feature>
<dbReference type="GO" id="GO:0016020">
    <property type="term" value="C:membrane"/>
    <property type="evidence" value="ECO:0007669"/>
    <property type="project" value="UniProtKB-SubCell"/>
</dbReference>
<dbReference type="AlphaFoldDB" id="A0A1T4YID6"/>
<dbReference type="RefSeq" id="WP_078817916.1">
    <property type="nucleotide sequence ID" value="NZ_FUYJ01000005.1"/>
</dbReference>
<dbReference type="SUPFAM" id="SSF140478">
    <property type="entry name" value="LemA-like"/>
    <property type="match status" value="1"/>
</dbReference>
<evidence type="ECO:0000313" key="8">
    <source>
        <dbReference type="Proteomes" id="UP000190042"/>
    </source>
</evidence>
<proteinExistence type="inferred from homology"/>
<evidence type="ECO:0000256" key="3">
    <source>
        <dbReference type="ARBA" id="ARBA00022692"/>
    </source>
</evidence>
<dbReference type="Gene3D" id="1.20.1440.20">
    <property type="entry name" value="LemA-like domain"/>
    <property type="match status" value="1"/>
</dbReference>
<keyword evidence="8" id="KW-1185">Reference proteome</keyword>
<gene>
    <name evidence="7" type="ORF">SAMN04244570_2652</name>
</gene>
<dbReference type="InterPro" id="IPR007156">
    <property type="entry name" value="MamQ_LemA"/>
</dbReference>
<dbReference type="Pfam" id="PF04011">
    <property type="entry name" value="LemA"/>
    <property type="match status" value="1"/>
</dbReference>
<reference evidence="8" key="1">
    <citation type="submission" date="2017-02" db="EMBL/GenBank/DDBJ databases">
        <authorList>
            <person name="Varghese N."/>
            <person name="Submissions S."/>
        </authorList>
    </citation>
    <scope>NUCLEOTIDE SEQUENCE [LARGE SCALE GENOMIC DNA]</scope>
    <source>
        <strain evidence="8">DSM 23966</strain>
    </source>
</reference>
<keyword evidence="5 6" id="KW-0472">Membrane</keyword>